<dbReference type="Pfam" id="PF16087">
    <property type="entry name" value="DUF4817"/>
    <property type="match status" value="1"/>
</dbReference>
<proteinExistence type="predicted"/>
<dbReference type="InParanoid" id="A0A2J7PUJ9"/>
<keyword evidence="3" id="KW-1185">Reference proteome</keyword>
<dbReference type="STRING" id="105785.A0A2J7PUJ9"/>
<dbReference type="OrthoDB" id="8187225at2759"/>
<dbReference type="Gene3D" id="3.30.420.10">
    <property type="entry name" value="Ribonuclease H-like superfamily/Ribonuclease H"/>
    <property type="match status" value="1"/>
</dbReference>
<evidence type="ECO:0000313" key="2">
    <source>
        <dbReference type="EMBL" id="PNF20003.1"/>
    </source>
</evidence>
<feature type="domain" description="DUF4817" evidence="1">
    <location>
        <begin position="7"/>
        <end position="60"/>
    </location>
</feature>
<dbReference type="GO" id="GO:0003676">
    <property type="term" value="F:nucleic acid binding"/>
    <property type="evidence" value="ECO:0007669"/>
    <property type="project" value="InterPro"/>
</dbReference>
<dbReference type="InterPro" id="IPR032135">
    <property type="entry name" value="DUF4817"/>
</dbReference>
<evidence type="ECO:0000313" key="3">
    <source>
        <dbReference type="Proteomes" id="UP000235965"/>
    </source>
</evidence>
<accession>A0A2J7PUJ9</accession>
<evidence type="ECO:0000259" key="1">
    <source>
        <dbReference type="Pfam" id="PF16087"/>
    </source>
</evidence>
<dbReference type="PANTHER" id="PTHR47326:SF1">
    <property type="entry name" value="HTH PSQ-TYPE DOMAIN-CONTAINING PROTEIN"/>
    <property type="match status" value="1"/>
</dbReference>
<gene>
    <name evidence="2" type="ORF">B7P43_G08648</name>
</gene>
<dbReference type="InterPro" id="IPR036397">
    <property type="entry name" value="RNaseH_sf"/>
</dbReference>
<dbReference type="Proteomes" id="UP000235965">
    <property type="component" value="Unassembled WGS sequence"/>
</dbReference>
<protein>
    <recommendedName>
        <fullName evidence="1">DUF4817 domain-containing protein</fullName>
    </recommendedName>
</protein>
<sequence length="309" mass="36387">MEEWNSRQRAFAIKMFYKTDDSLEGEQREFRRFFKLGRHGRVPSKHAIKTWVQNFEETGSALKKKPTERPRSVRTQQNIETVHVLVLQSPRRSVRKQAAAVSVSRESVRRILRFDLNFHPYKLQIVQQLKENDHQLRLQFCQQIMTNINEDNEFLDKLWMSDEAHFHLTGYANKHNWADRNPTEVHERPLHASKVTVWCAVSSHGVIRPYIFENEDRITVTVTSDRYAEMLQTFVAPALNNFPQLHETWFQQDGATSHTARQSIAAVRELFGNRVNSRFGDIPWPPRSPDLSVCDFFLWGYLKSRVYTT</sequence>
<organism evidence="2 3">
    <name type="scientific">Cryptotermes secundus</name>
    <dbReference type="NCBI Taxonomy" id="105785"/>
    <lineage>
        <taxon>Eukaryota</taxon>
        <taxon>Metazoa</taxon>
        <taxon>Ecdysozoa</taxon>
        <taxon>Arthropoda</taxon>
        <taxon>Hexapoda</taxon>
        <taxon>Insecta</taxon>
        <taxon>Pterygota</taxon>
        <taxon>Neoptera</taxon>
        <taxon>Polyneoptera</taxon>
        <taxon>Dictyoptera</taxon>
        <taxon>Blattodea</taxon>
        <taxon>Blattoidea</taxon>
        <taxon>Termitoidae</taxon>
        <taxon>Kalotermitidae</taxon>
        <taxon>Cryptotermitinae</taxon>
        <taxon>Cryptotermes</taxon>
    </lineage>
</organism>
<dbReference type="PANTHER" id="PTHR47326">
    <property type="entry name" value="TRANSPOSABLE ELEMENT TC3 TRANSPOSASE-LIKE PROTEIN"/>
    <property type="match status" value="1"/>
</dbReference>
<comment type="caution">
    <text evidence="2">The sequence shown here is derived from an EMBL/GenBank/DDBJ whole genome shotgun (WGS) entry which is preliminary data.</text>
</comment>
<dbReference type="EMBL" id="NEVH01021197">
    <property type="protein sequence ID" value="PNF20003.1"/>
    <property type="molecule type" value="Genomic_DNA"/>
</dbReference>
<dbReference type="AlphaFoldDB" id="A0A2J7PUJ9"/>
<name>A0A2J7PUJ9_9NEOP</name>
<reference evidence="2 3" key="1">
    <citation type="submission" date="2017-12" db="EMBL/GenBank/DDBJ databases">
        <title>Hemimetabolous genomes reveal molecular basis of termite eusociality.</title>
        <authorList>
            <person name="Harrison M.C."/>
            <person name="Jongepier E."/>
            <person name="Robertson H.M."/>
            <person name="Arning N."/>
            <person name="Bitard-Feildel T."/>
            <person name="Chao H."/>
            <person name="Childers C.P."/>
            <person name="Dinh H."/>
            <person name="Doddapaneni H."/>
            <person name="Dugan S."/>
            <person name="Gowin J."/>
            <person name="Greiner C."/>
            <person name="Han Y."/>
            <person name="Hu H."/>
            <person name="Hughes D.S.T."/>
            <person name="Huylmans A.-K."/>
            <person name="Kemena C."/>
            <person name="Kremer L.P.M."/>
            <person name="Lee S.L."/>
            <person name="Lopez-Ezquerra A."/>
            <person name="Mallet L."/>
            <person name="Monroy-Kuhn J.M."/>
            <person name="Moser A."/>
            <person name="Murali S.C."/>
            <person name="Muzny D.M."/>
            <person name="Otani S."/>
            <person name="Piulachs M.-D."/>
            <person name="Poelchau M."/>
            <person name="Qu J."/>
            <person name="Schaub F."/>
            <person name="Wada-Katsumata A."/>
            <person name="Worley K.C."/>
            <person name="Xie Q."/>
            <person name="Ylla G."/>
            <person name="Poulsen M."/>
            <person name="Gibbs R.A."/>
            <person name="Schal C."/>
            <person name="Richards S."/>
            <person name="Belles X."/>
            <person name="Korb J."/>
            <person name="Bornberg-Bauer E."/>
        </authorList>
    </citation>
    <scope>NUCLEOTIDE SEQUENCE [LARGE SCALE GENOMIC DNA]</scope>
    <source>
        <tissue evidence="2">Whole body</tissue>
    </source>
</reference>